<comment type="similarity">
    <text evidence="9">Belongs to the TatB family.</text>
</comment>
<dbReference type="RefSeq" id="WP_092783183.1">
    <property type="nucleotide sequence ID" value="NZ_FORA01000004.1"/>
</dbReference>
<keyword evidence="3 9" id="KW-1003">Cell membrane</keyword>
<evidence type="ECO:0000256" key="3">
    <source>
        <dbReference type="ARBA" id="ARBA00022475"/>
    </source>
</evidence>
<comment type="subcellular location">
    <subcellularLocation>
        <location evidence="9">Cell membrane</location>
        <topology evidence="9">Single-pass membrane protein</topology>
    </subcellularLocation>
    <subcellularLocation>
        <location evidence="1">Membrane</location>
        <topology evidence="1">Single-pass membrane protein</topology>
    </subcellularLocation>
</comment>
<dbReference type="NCBIfam" id="TIGR01410">
    <property type="entry name" value="tatB"/>
    <property type="match status" value="1"/>
</dbReference>
<keyword evidence="5 9" id="KW-0653">Protein transport</keyword>
<dbReference type="InterPro" id="IPR018448">
    <property type="entry name" value="TatB"/>
</dbReference>
<protein>
    <recommendedName>
        <fullName evidence="9">Sec-independent protein translocase protein TatB</fullName>
    </recommendedName>
</protein>
<evidence type="ECO:0000256" key="7">
    <source>
        <dbReference type="ARBA" id="ARBA00023010"/>
    </source>
</evidence>
<dbReference type="GO" id="GO:0043953">
    <property type="term" value="P:protein transport by the Tat complex"/>
    <property type="evidence" value="ECO:0007669"/>
    <property type="project" value="UniProtKB-UniRule"/>
</dbReference>
<gene>
    <name evidence="9" type="primary">tatB</name>
    <name evidence="12" type="ORF">SAMN04488095_3243</name>
</gene>
<evidence type="ECO:0000256" key="9">
    <source>
        <dbReference type="HAMAP-Rule" id="MF_00237"/>
    </source>
</evidence>
<sequence length="151" mass="15804">MFDIGFGEMLVVGVVALIVVGPKDLPKMFRTFGEFTGKARRMAREFQGAMNDAARDSGIDDVTADLRKMANPKKFGMDALKDATGDLSAWNPDEADGKPPSASAGLSPDRAAAKAKIDAAYAAKAEAKAASEAAELSGEPEIEPATPETKA</sequence>
<feature type="region of interest" description="Disordered" evidence="10">
    <location>
        <begin position="86"/>
        <end position="110"/>
    </location>
</feature>
<dbReference type="Pfam" id="PF02416">
    <property type="entry name" value="TatA_B_E"/>
    <property type="match status" value="1"/>
</dbReference>
<feature type="region of interest" description="Disordered" evidence="10">
    <location>
        <begin position="128"/>
        <end position="151"/>
    </location>
</feature>
<dbReference type="OrthoDB" id="7206969at2"/>
<comment type="subunit">
    <text evidence="9">The Tat system comprises two distinct complexes: a TatABC complex, containing multiple copies of TatA, TatB and TatC subunits, and a separate TatA complex, containing only TatA subunits. Substrates initially bind to the TatABC complex, which probably triggers association of the separate TatA complex to form the active translocon.</text>
</comment>
<feature type="transmembrane region" description="Helical" evidence="11">
    <location>
        <begin position="6"/>
        <end position="22"/>
    </location>
</feature>
<keyword evidence="7 9" id="KW-0811">Translocation</keyword>
<evidence type="ECO:0000256" key="10">
    <source>
        <dbReference type="SAM" id="MobiDB-lite"/>
    </source>
</evidence>
<evidence type="ECO:0000256" key="6">
    <source>
        <dbReference type="ARBA" id="ARBA00022989"/>
    </source>
</evidence>
<evidence type="ECO:0000313" key="13">
    <source>
        <dbReference type="Proteomes" id="UP000199110"/>
    </source>
</evidence>
<dbReference type="STRING" id="390807.SAMN04488095_3243"/>
<comment type="function">
    <text evidence="9">Part of the twin-arginine translocation (Tat) system that transports large folded proteins containing a characteristic twin-arginine motif in their signal peptide across membranes. Together with TatC, TatB is part of a receptor directly interacting with Tat signal peptides. TatB may form an oligomeric binding site that transiently accommodates folded Tat precursor proteins before their translocation.</text>
</comment>
<dbReference type="Proteomes" id="UP000199110">
    <property type="component" value="Unassembled WGS sequence"/>
</dbReference>
<keyword evidence="6 9" id="KW-1133">Transmembrane helix</keyword>
<keyword evidence="4 9" id="KW-0812">Transmembrane</keyword>
<dbReference type="Gene3D" id="1.20.5.3310">
    <property type="match status" value="1"/>
</dbReference>
<evidence type="ECO:0000313" key="12">
    <source>
        <dbReference type="EMBL" id="SFJ60982.1"/>
    </source>
</evidence>
<dbReference type="GO" id="GO:0008320">
    <property type="term" value="F:protein transmembrane transporter activity"/>
    <property type="evidence" value="ECO:0007669"/>
    <property type="project" value="UniProtKB-UniRule"/>
</dbReference>
<dbReference type="GO" id="GO:0033281">
    <property type="term" value="C:TAT protein transport complex"/>
    <property type="evidence" value="ECO:0007669"/>
    <property type="project" value="UniProtKB-UniRule"/>
</dbReference>
<dbReference type="PRINTS" id="PR01506">
    <property type="entry name" value="TATBPROTEIN"/>
</dbReference>
<dbReference type="EMBL" id="FORA01000004">
    <property type="protein sequence ID" value="SFJ60982.1"/>
    <property type="molecule type" value="Genomic_DNA"/>
</dbReference>
<evidence type="ECO:0000256" key="11">
    <source>
        <dbReference type="SAM" id="Phobius"/>
    </source>
</evidence>
<dbReference type="HAMAP" id="MF_00237">
    <property type="entry name" value="TatB"/>
    <property type="match status" value="1"/>
</dbReference>
<organism evidence="12 13">
    <name type="scientific">Jannaschia pohangensis</name>
    <dbReference type="NCBI Taxonomy" id="390807"/>
    <lineage>
        <taxon>Bacteria</taxon>
        <taxon>Pseudomonadati</taxon>
        <taxon>Pseudomonadota</taxon>
        <taxon>Alphaproteobacteria</taxon>
        <taxon>Rhodobacterales</taxon>
        <taxon>Roseobacteraceae</taxon>
        <taxon>Jannaschia</taxon>
    </lineage>
</organism>
<name>A0A1I3SRY3_9RHOB</name>
<keyword evidence="8 9" id="KW-0472">Membrane</keyword>
<evidence type="ECO:0000256" key="1">
    <source>
        <dbReference type="ARBA" id="ARBA00004167"/>
    </source>
</evidence>
<keyword evidence="13" id="KW-1185">Reference proteome</keyword>
<evidence type="ECO:0000256" key="4">
    <source>
        <dbReference type="ARBA" id="ARBA00022692"/>
    </source>
</evidence>
<evidence type="ECO:0000256" key="5">
    <source>
        <dbReference type="ARBA" id="ARBA00022927"/>
    </source>
</evidence>
<reference evidence="12 13" key="1">
    <citation type="submission" date="2016-10" db="EMBL/GenBank/DDBJ databases">
        <authorList>
            <person name="de Groot N.N."/>
        </authorList>
    </citation>
    <scope>NUCLEOTIDE SEQUENCE [LARGE SCALE GENOMIC DNA]</scope>
    <source>
        <strain evidence="12 13">DSM 19073</strain>
    </source>
</reference>
<dbReference type="PANTHER" id="PTHR33162">
    <property type="entry name" value="SEC-INDEPENDENT PROTEIN TRANSLOCASE PROTEIN TATA, CHLOROPLASTIC"/>
    <property type="match status" value="1"/>
</dbReference>
<dbReference type="AlphaFoldDB" id="A0A1I3SRY3"/>
<dbReference type="PANTHER" id="PTHR33162:SF1">
    <property type="entry name" value="SEC-INDEPENDENT PROTEIN TRANSLOCASE PROTEIN TATA, CHLOROPLASTIC"/>
    <property type="match status" value="1"/>
</dbReference>
<proteinExistence type="inferred from homology"/>
<evidence type="ECO:0000256" key="8">
    <source>
        <dbReference type="ARBA" id="ARBA00023136"/>
    </source>
</evidence>
<keyword evidence="2 9" id="KW-0813">Transport</keyword>
<accession>A0A1I3SRY3</accession>
<dbReference type="InterPro" id="IPR003369">
    <property type="entry name" value="TatA/B/E"/>
</dbReference>
<evidence type="ECO:0000256" key="2">
    <source>
        <dbReference type="ARBA" id="ARBA00022448"/>
    </source>
</evidence>